<name>T1GUF9_MEGSC</name>
<keyword evidence="3" id="KW-1185">Reference proteome</keyword>
<evidence type="ECO:0000313" key="3">
    <source>
        <dbReference type="Proteomes" id="UP000015102"/>
    </source>
</evidence>
<protein>
    <submittedName>
        <fullName evidence="2">Uncharacterized protein</fullName>
    </submittedName>
</protein>
<dbReference type="EMBL" id="CAQQ02144506">
    <property type="status" value="NOT_ANNOTATED_CDS"/>
    <property type="molecule type" value="Genomic_DNA"/>
</dbReference>
<feature type="compositionally biased region" description="Basic and acidic residues" evidence="1">
    <location>
        <begin position="1"/>
        <end position="16"/>
    </location>
</feature>
<feature type="region of interest" description="Disordered" evidence="1">
    <location>
        <begin position="1"/>
        <end position="33"/>
    </location>
</feature>
<proteinExistence type="predicted"/>
<dbReference type="HOGENOM" id="CLU_2075837_0_0_1"/>
<accession>T1GUF9</accession>
<dbReference type="EnsemblMetazoa" id="MESCA007371-RA">
    <property type="protein sequence ID" value="MESCA007371-PA"/>
    <property type="gene ID" value="MESCA007371"/>
</dbReference>
<reference evidence="2" key="2">
    <citation type="submission" date="2015-06" db="UniProtKB">
        <authorList>
            <consortium name="EnsemblMetazoa"/>
        </authorList>
    </citation>
    <scope>IDENTIFICATION</scope>
</reference>
<dbReference type="AlphaFoldDB" id="T1GUF9"/>
<evidence type="ECO:0000313" key="2">
    <source>
        <dbReference type="EnsemblMetazoa" id="MESCA007371-PA"/>
    </source>
</evidence>
<dbReference type="STRING" id="36166.T1GUF9"/>
<organism evidence="2 3">
    <name type="scientific">Megaselia scalaris</name>
    <name type="common">Humpbacked fly</name>
    <name type="synonym">Phora scalaris</name>
    <dbReference type="NCBI Taxonomy" id="36166"/>
    <lineage>
        <taxon>Eukaryota</taxon>
        <taxon>Metazoa</taxon>
        <taxon>Ecdysozoa</taxon>
        <taxon>Arthropoda</taxon>
        <taxon>Hexapoda</taxon>
        <taxon>Insecta</taxon>
        <taxon>Pterygota</taxon>
        <taxon>Neoptera</taxon>
        <taxon>Endopterygota</taxon>
        <taxon>Diptera</taxon>
        <taxon>Brachycera</taxon>
        <taxon>Muscomorpha</taxon>
        <taxon>Platypezoidea</taxon>
        <taxon>Phoridae</taxon>
        <taxon>Megaseliini</taxon>
        <taxon>Megaselia</taxon>
    </lineage>
</organism>
<dbReference type="Proteomes" id="UP000015102">
    <property type="component" value="Unassembled WGS sequence"/>
</dbReference>
<sequence length="118" mass="13624">MNSKSLEKSNSFEKSKSVSSLLNFPRPPSEMKDYNTLARDGTNLDSSSNVFYVNGKCESFKRYFREQFDMAEALARTSLMTSPAAKRRIAARKKEIDHGLSRDYEFEPPRDLLLYLVR</sequence>
<evidence type="ECO:0000256" key="1">
    <source>
        <dbReference type="SAM" id="MobiDB-lite"/>
    </source>
</evidence>
<reference evidence="3" key="1">
    <citation type="submission" date="2013-02" db="EMBL/GenBank/DDBJ databases">
        <authorList>
            <person name="Hughes D."/>
        </authorList>
    </citation>
    <scope>NUCLEOTIDE SEQUENCE</scope>
    <source>
        <strain>Durham</strain>
        <strain evidence="3">NC isolate 2 -- Noor lab</strain>
    </source>
</reference>